<feature type="transmembrane region" description="Helical" evidence="6">
    <location>
        <begin position="101"/>
        <end position="119"/>
    </location>
</feature>
<feature type="transmembrane region" description="Helical" evidence="6">
    <location>
        <begin position="62"/>
        <end position="80"/>
    </location>
</feature>
<evidence type="ECO:0000256" key="2">
    <source>
        <dbReference type="ARBA" id="ARBA00022475"/>
    </source>
</evidence>
<feature type="transmembrane region" description="Helical" evidence="6">
    <location>
        <begin position="259"/>
        <end position="276"/>
    </location>
</feature>
<feature type="transmembrane region" description="Helical" evidence="6">
    <location>
        <begin position="190"/>
        <end position="213"/>
    </location>
</feature>
<feature type="transmembrane region" description="Helical" evidence="6">
    <location>
        <begin position="418"/>
        <end position="438"/>
    </location>
</feature>
<dbReference type="GO" id="GO:0005886">
    <property type="term" value="C:plasma membrane"/>
    <property type="evidence" value="ECO:0007669"/>
    <property type="project" value="UniProtKB-SubCell"/>
</dbReference>
<evidence type="ECO:0000256" key="1">
    <source>
        <dbReference type="ARBA" id="ARBA00004651"/>
    </source>
</evidence>
<dbReference type="PANTHER" id="PTHR43478:SF1">
    <property type="entry name" value="NA+_H+ ANTIPORTER NHAC-LIKE C-TERMINAL DOMAIN-CONTAINING PROTEIN"/>
    <property type="match status" value="1"/>
</dbReference>
<accession>A0A6L5Y9A5</accession>
<feature type="domain" description="Na+/H+ antiporter NhaC-like C-terminal" evidence="7">
    <location>
        <begin position="154"/>
        <end position="436"/>
    </location>
</feature>
<protein>
    <submittedName>
        <fullName evidence="8">Sodium:proton antiporter</fullName>
    </submittedName>
</protein>
<feature type="transmembrane region" description="Helical" evidence="6">
    <location>
        <begin position="29"/>
        <end position="50"/>
    </location>
</feature>
<comment type="caution">
    <text evidence="8">The sequence shown here is derived from an EMBL/GenBank/DDBJ whole genome shotgun (WGS) entry which is preliminary data.</text>
</comment>
<reference evidence="8 9" key="1">
    <citation type="submission" date="2019-08" db="EMBL/GenBank/DDBJ databases">
        <title>In-depth cultivation of the pig gut microbiome towards novel bacterial diversity and tailored functional studies.</title>
        <authorList>
            <person name="Wylensek D."/>
            <person name="Hitch T.C.A."/>
            <person name="Clavel T."/>
        </authorList>
    </citation>
    <scope>NUCLEOTIDE SEQUENCE [LARGE SCALE GENOMIC DNA]</scope>
    <source>
        <strain evidence="8 9">SM-530-WT-4B</strain>
    </source>
</reference>
<feature type="transmembrane region" description="Helical" evidence="6">
    <location>
        <begin position="356"/>
        <end position="379"/>
    </location>
</feature>
<sequence>METYGALSLIPIFVLFAMAFSTKRSLEPLFVAAIVGHIIIYKVNFATAWIDSLYKVMCSKHMVWLILVVTLFGSLIALLEKSGGLGSFAALARKFATSRKKSLVITWLLGSIFFLDDYLHNLTTASTMKYITDSHGVKRTELAYVVNSNAGNLCCLMPISSWVVFFAGLLETSGFVVGSATSTYLHCIPYLFYCWIAIIISFLFALGVIPAIGPMKTIDPELLNSEDEPAAENGRHNVWNFLLPVVTLVGVTVLCDNEILYGVMAALVVCAVTFLVTKTMSYDEFFKVFMQGMKNMVFIDVLLIVAFTLKEANDTLKLAPYIIGVVKPIMKGGLLPAVTFVVCIIYAYFTSCFWSMAAVMLPIVIPLAQGIGVNVYLVLGAVFSAAAFGSQSCLFSDALIMCSAATNISTADHGVTTLPYALLGAGVSFVLFLIGGFVL</sequence>
<gene>
    <name evidence="8" type="ORF">FYJ74_02055</name>
</gene>
<keyword evidence="3 6" id="KW-0812">Transmembrane</keyword>
<dbReference type="AlphaFoldDB" id="A0A6L5Y9A5"/>
<organism evidence="8 9">
    <name type="scientific">Pyramidobacter porci</name>
    <dbReference type="NCBI Taxonomy" id="2605789"/>
    <lineage>
        <taxon>Bacteria</taxon>
        <taxon>Thermotogati</taxon>
        <taxon>Synergistota</taxon>
        <taxon>Synergistia</taxon>
        <taxon>Synergistales</taxon>
        <taxon>Dethiosulfovibrionaceae</taxon>
        <taxon>Pyramidobacter</taxon>
    </lineage>
</organism>
<keyword evidence="5 6" id="KW-0472">Membrane</keyword>
<keyword evidence="4 6" id="KW-1133">Transmembrane helix</keyword>
<dbReference type="InterPro" id="IPR018461">
    <property type="entry name" value="Na/H_Antiport_NhaC-like_C"/>
</dbReference>
<dbReference type="PANTHER" id="PTHR43478">
    <property type="entry name" value="NA+/H+ ANTIPORTER-RELATED"/>
    <property type="match status" value="1"/>
</dbReference>
<evidence type="ECO:0000259" key="7">
    <source>
        <dbReference type="Pfam" id="PF03553"/>
    </source>
</evidence>
<evidence type="ECO:0000313" key="9">
    <source>
        <dbReference type="Proteomes" id="UP000473699"/>
    </source>
</evidence>
<dbReference type="EMBL" id="VUNH01000002">
    <property type="protein sequence ID" value="MST54836.1"/>
    <property type="molecule type" value="Genomic_DNA"/>
</dbReference>
<keyword evidence="2" id="KW-1003">Cell membrane</keyword>
<feature type="transmembrane region" description="Helical" evidence="6">
    <location>
        <begin position="329"/>
        <end position="349"/>
    </location>
</feature>
<comment type="subcellular location">
    <subcellularLocation>
        <location evidence="1">Cell membrane</location>
        <topology evidence="1">Multi-pass membrane protein</topology>
    </subcellularLocation>
</comment>
<dbReference type="Pfam" id="PF03553">
    <property type="entry name" value="Na_H_antiporter"/>
    <property type="match status" value="1"/>
</dbReference>
<dbReference type="RefSeq" id="WP_154527957.1">
    <property type="nucleotide sequence ID" value="NZ_VUNH01000002.1"/>
</dbReference>
<evidence type="ECO:0000256" key="3">
    <source>
        <dbReference type="ARBA" id="ARBA00022692"/>
    </source>
</evidence>
<evidence type="ECO:0000256" key="5">
    <source>
        <dbReference type="ARBA" id="ARBA00023136"/>
    </source>
</evidence>
<feature type="transmembrane region" description="Helical" evidence="6">
    <location>
        <begin position="159"/>
        <end position="178"/>
    </location>
</feature>
<evidence type="ECO:0000313" key="8">
    <source>
        <dbReference type="EMBL" id="MST54836.1"/>
    </source>
</evidence>
<keyword evidence="9" id="KW-1185">Reference proteome</keyword>
<proteinExistence type="predicted"/>
<evidence type="ECO:0000256" key="6">
    <source>
        <dbReference type="SAM" id="Phobius"/>
    </source>
</evidence>
<name>A0A6L5Y9A5_9BACT</name>
<evidence type="ECO:0000256" key="4">
    <source>
        <dbReference type="ARBA" id="ARBA00022989"/>
    </source>
</evidence>
<feature type="transmembrane region" description="Helical" evidence="6">
    <location>
        <begin position="288"/>
        <end position="309"/>
    </location>
</feature>
<dbReference type="Proteomes" id="UP000473699">
    <property type="component" value="Unassembled WGS sequence"/>
</dbReference>
<feature type="transmembrane region" description="Helical" evidence="6">
    <location>
        <begin position="6"/>
        <end position="22"/>
    </location>
</feature>